<dbReference type="OrthoDB" id="9810350at2"/>
<keyword evidence="2 5" id="KW-0812">Transmembrane</keyword>
<evidence type="ECO:0000256" key="5">
    <source>
        <dbReference type="SAM" id="Phobius"/>
    </source>
</evidence>
<name>A0A1V4DBJ6_9ACTN</name>
<organism evidence="6 7">
    <name type="scientific">Streptomyces antioxidans</name>
    <dbReference type="NCBI Taxonomy" id="1507734"/>
    <lineage>
        <taxon>Bacteria</taxon>
        <taxon>Bacillati</taxon>
        <taxon>Actinomycetota</taxon>
        <taxon>Actinomycetes</taxon>
        <taxon>Kitasatosporales</taxon>
        <taxon>Streptomycetaceae</taxon>
        <taxon>Streptomyces</taxon>
    </lineage>
</organism>
<evidence type="ECO:0000256" key="1">
    <source>
        <dbReference type="ARBA" id="ARBA00004141"/>
    </source>
</evidence>
<dbReference type="PANTHER" id="PTHR30266:SF2">
    <property type="entry name" value="LARGE-CONDUCTANCE MECHANOSENSITIVE CHANNEL"/>
    <property type="match status" value="1"/>
</dbReference>
<evidence type="ECO:0000313" key="6">
    <source>
        <dbReference type="EMBL" id="OPF83463.1"/>
    </source>
</evidence>
<dbReference type="EMBL" id="LAKD02000005">
    <property type="protein sequence ID" value="OPF83463.1"/>
    <property type="molecule type" value="Genomic_DNA"/>
</dbReference>
<dbReference type="Gene3D" id="1.10.1200.120">
    <property type="entry name" value="Large-conductance mechanosensitive channel, MscL, domain 1"/>
    <property type="match status" value="1"/>
</dbReference>
<keyword evidence="7" id="KW-1185">Reference proteome</keyword>
<dbReference type="PANTHER" id="PTHR30266">
    <property type="entry name" value="MECHANOSENSITIVE CHANNEL MSCL"/>
    <property type="match status" value="1"/>
</dbReference>
<sequence>MLRGFKNFLMRGDVIVVAVGLVTALAFSTLIKAFTDSVINPIIARLQGGKSVGLGWQLGEQGNNSTYLNIGSLISALIYFLIFMGVIYFLIVVPYKYTQARRGVEAFGEPGPVKTCPECLAEDIPEAARKCRYCASDQPRTGEPPQSPEPPRTA</sequence>
<dbReference type="AlphaFoldDB" id="A0A1V4DBJ6"/>
<evidence type="ECO:0000256" key="2">
    <source>
        <dbReference type="ARBA" id="ARBA00022692"/>
    </source>
</evidence>
<comment type="caution">
    <text evidence="6">The sequence shown here is derived from an EMBL/GenBank/DDBJ whole genome shotgun (WGS) entry which is preliminary data.</text>
</comment>
<feature type="transmembrane region" description="Helical" evidence="5">
    <location>
        <begin position="12"/>
        <end position="31"/>
    </location>
</feature>
<protein>
    <submittedName>
        <fullName evidence="6">Mechanosensitive ion channel protein MscL</fullName>
    </submittedName>
</protein>
<dbReference type="SUPFAM" id="SSF81330">
    <property type="entry name" value="Gated mechanosensitive channel"/>
    <property type="match status" value="1"/>
</dbReference>
<dbReference type="InterPro" id="IPR037673">
    <property type="entry name" value="MSC/AndL"/>
</dbReference>
<reference evidence="6" key="1">
    <citation type="submission" date="2016-12" db="EMBL/GenBank/DDBJ databases">
        <title>Genome sequence of Streptomyces antioxidans MUSC 164.</title>
        <authorList>
            <person name="Lee L.-H."/>
            <person name="Ser H.-L."/>
        </authorList>
    </citation>
    <scope>NUCLEOTIDE SEQUENCE [LARGE SCALE GENOMIC DNA]</scope>
    <source>
        <strain evidence="6">MUSC 164</strain>
    </source>
</reference>
<comment type="subcellular location">
    <subcellularLocation>
        <location evidence="1">Membrane</location>
        <topology evidence="1">Multi-pass membrane protein</topology>
    </subcellularLocation>
</comment>
<dbReference type="GO" id="GO:0016020">
    <property type="term" value="C:membrane"/>
    <property type="evidence" value="ECO:0007669"/>
    <property type="project" value="UniProtKB-SubCell"/>
</dbReference>
<dbReference type="GO" id="GO:0008381">
    <property type="term" value="F:mechanosensitive monoatomic ion channel activity"/>
    <property type="evidence" value="ECO:0007669"/>
    <property type="project" value="TreeGrafter"/>
</dbReference>
<dbReference type="RefSeq" id="WP_046086823.1">
    <property type="nucleotide sequence ID" value="NZ_LAKD02000005.1"/>
</dbReference>
<feature type="transmembrane region" description="Helical" evidence="5">
    <location>
        <begin position="70"/>
        <end position="93"/>
    </location>
</feature>
<proteinExistence type="predicted"/>
<keyword evidence="3 5" id="KW-1133">Transmembrane helix</keyword>
<evidence type="ECO:0000256" key="4">
    <source>
        <dbReference type="ARBA" id="ARBA00023136"/>
    </source>
</evidence>
<dbReference type="Proteomes" id="UP000033615">
    <property type="component" value="Unassembled WGS sequence"/>
</dbReference>
<evidence type="ECO:0000313" key="7">
    <source>
        <dbReference type="Proteomes" id="UP000033615"/>
    </source>
</evidence>
<accession>A0A1V4DBJ6</accession>
<dbReference type="InterPro" id="IPR036019">
    <property type="entry name" value="MscL_channel"/>
</dbReference>
<gene>
    <name evidence="6" type="ORF">VT50_0204330</name>
</gene>
<evidence type="ECO:0000256" key="3">
    <source>
        <dbReference type="ARBA" id="ARBA00022989"/>
    </source>
</evidence>
<keyword evidence="4 5" id="KW-0472">Membrane</keyword>
<dbReference type="Pfam" id="PF01741">
    <property type="entry name" value="MscL"/>
    <property type="match status" value="1"/>
</dbReference>